<dbReference type="OrthoDB" id="9813689at2"/>
<evidence type="ECO:0000313" key="7">
    <source>
        <dbReference type="EMBL" id="THV22962.1"/>
    </source>
</evidence>
<proteinExistence type="predicted"/>
<organism evidence="7 8">
    <name type="scientific">Peteryoungia ipomoeae</name>
    <dbReference type="NCBI Taxonomy" id="1210932"/>
    <lineage>
        <taxon>Bacteria</taxon>
        <taxon>Pseudomonadati</taxon>
        <taxon>Pseudomonadota</taxon>
        <taxon>Alphaproteobacteria</taxon>
        <taxon>Hyphomicrobiales</taxon>
        <taxon>Rhizobiaceae</taxon>
        <taxon>Peteryoungia</taxon>
    </lineage>
</organism>
<dbReference type="GO" id="GO:0046872">
    <property type="term" value="F:metal ion binding"/>
    <property type="evidence" value="ECO:0007669"/>
    <property type="project" value="UniProtKB-KW"/>
</dbReference>
<accession>A0A4S8P2L4</accession>
<evidence type="ECO:0000313" key="8">
    <source>
        <dbReference type="Proteomes" id="UP000308828"/>
    </source>
</evidence>
<comment type="caution">
    <text evidence="7">The sequence shown here is derived from an EMBL/GenBank/DDBJ whole genome shotgun (WGS) entry which is preliminary data.</text>
</comment>
<feature type="transmembrane region" description="Helical" evidence="6">
    <location>
        <begin position="166"/>
        <end position="187"/>
    </location>
</feature>
<dbReference type="AlphaFoldDB" id="A0A4S8P2L4"/>
<evidence type="ECO:0000256" key="4">
    <source>
        <dbReference type="ARBA" id="ARBA00023136"/>
    </source>
</evidence>
<evidence type="ECO:0000256" key="6">
    <source>
        <dbReference type="SAM" id="Phobius"/>
    </source>
</evidence>
<keyword evidence="3 6" id="KW-1133">Transmembrane helix</keyword>
<feature type="transmembrane region" description="Helical" evidence="6">
    <location>
        <begin position="21"/>
        <end position="43"/>
    </location>
</feature>
<feature type="transmembrane region" description="Helical" evidence="6">
    <location>
        <begin position="110"/>
        <end position="129"/>
    </location>
</feature>
<evidence type="ECO:0000256" key="3">
    <source>
        <dbReference type="ARBA" id="ARBA00022989"/>
    </source>
</evidence>
<feature type="transmembrane region" description="Helical" evidence="6">
    <location>
        <begin position="199"/>
        <end position="218"/>
    </location>
</feature>
<dbReference type="EMBL" id="STGV01000003">
    <property type="protein sequence ID" value="THV22962.1"/>
    <property type="molecule type" value="Genomic_DNA"/>
</dbReference>
<evidence type="ECO:0000256" key="5">
    <source>
        <dbReference type="PIRSR" id="PIRSR604254-1"/>
    </source>
</evidence>
<keyword evidence="2 6" id="KW-0812">Transmembrane</keyword>
<dbReference type="Pfam" id="PF03006">
    <property type="entry name" value="HlyIII"/>
    <property type="match status" value="1"/>
</dbReference>
<comment type="subcellular location">
    <subcellularLocation>
        <location evidence="1">Membrane</location>
        <topology evidence="1">Multi-pass membrane protein</topology>
    </subcellularLocation>
</comment>
<dbReference type="Proteomes" id="UP000308828">
    <property type="component" value="Unassembled WGS sequence"/>
</dbReference>
<feature type="transmembrane region" description="Helical" evidence="6">
    <location>
        <begin position="55"/>
        <end position="74"/>
    </location>
</feature>
<evidence type="ECO:0000256" key="2">
    <source>
        <dbReference type="ARBA" id="ARBA00022692"/>
    </source>
</evidence>
<sequence length="219" mass="24273">MTIEHFKFGRKYDLTELVADGIIHGIGVVFALVGATALIFYATVYSDYANIAASWIYGLGLIIALGVSFTYNMWPHSRVKWILRRFDHSAIFILIASTYTPFLVQGAERPAILALLIGIWATAIIGIWLKFRFPGRYDRLAILLYLGMGWSGALAMGPLSEIIPEITLTLIIVGGCIYSAGVIFHVWEKLRFQNAIWHAFVVAASIVHYSAVFTAISLG</sequence>
<keyword evidence="8" id="KW-1185">Reference proteome</keyword>
<keyword evidence="5" id="KW-0479">Metal-binding</keyword>
<protein>
    <submittedName>
        <fullName evidence="7">Hemolysin III family protein</fullName>
    </submittedName>
</protein>
<keyword evidence="5" id="KW-0862">Zinc</keyword>
<feature type="transmembrane region" description="Helical" evidence="6">
    <location>
        <begin position="141"/>
        <end position="160"/>
    </location>
</feature>
<dbReference type="InterPro" id="IPR004254">
    <property type="entry name" value="AdipoR/HlyIII-related"/>
</dbReference>
<dbReference type="GO" id="GO:0016020">
    <property type="term" value="C:membrane"/>
    <property type="evidence" value="ECO:0007669"/>
    <property type="project" value="UniProtKB-SubCell"/>
</dbReference>
<keyword evidence="4 6" id="KW-0472">Membrane</keyword>
<gene>
    <name evidence="7" type="ORF">FAA97_10020</name>
</gene>
<feature type="transmembrane region" description="Helical" evidence="6">
    <location>
        <begin position="86"/>
        <end position="104"/>
    </location>
</feature>
<dbReference type="RefSeq" id="WP_136598406.1">
    <property type="nucleotide sequence ID" value="NZ_STGV01000003.1"/>
</dbReference>
<reference evidence="7 8" key="1">
    <citation type="submission" date="2019-04" db="EMBL/GenBank/DDBJ databases">
        <title>Genome sequence of strain shin9-1.</title>
        <authorList>
            <person name="Gao J."/>
            <person name="Sun J."/>
        </authorList>
    </citation>
    <scope>NUCLEOTIDE SEQUENCE [LARGE SCALE GENOMIC DNA]</scope>
    <source>
        <strain evidence="8">shin9-1</strain>
    </source>
</reference>
<feature type="binding site" evidence="5">
    <location>
        <position position="198"/>
    </location>
    <ligand>
        <name>Zn(2+)</name>
        <dbReference type="ChEBI" id="CHEBI:29105"/>
    </ligand>
</feature>
<dbReference type="PANTHER" id="PTHR20855">
    <property type="entry name" value="ADIPOR/PROGESTIN RECEPTOR-RELATED"/>
    <property type="match status" value="1"/>
</dbReference>
<evidence type="ECO:0000256" key="1">
    <source>
        <dbReference type="ARBA" id="ARBA00004141"/>
    </source>
</evidence>
<name>A0A4S8P2L4_9HYPH</name>
<dbReference type="PANTHER" id="PTHR20855:SF3">
    <property type="entry name" value="LD03007P"/>
    <property type="match status" value="1"/>
</dbReference>